<evidence type="ECO:0000313" key="2">
    <source>
        <dbReference type="Proteomes" id="UP000738359"/>
    </source>
</evidence>
<reference evidence="1" key="1">
    <citation type="journal article" date="2020" name="Fungal Divers.">
        <title>Resolving the Mortierellaceae phylogeny through synthesis of multi-gene phylogenetics and phylogenomics.</title>
        <authorList>
            <person name="Vandepol N."/>
            <person name="Liber J."/>
            <person name="Desiro A."/>
            <person name="Na H."/>
            <person name="Kennedy M."/>
            <person name="Barry K."/>
            <person name="Grigoriev I.V."/>
            <person name="Miller A.N."/>
            <person name="O'Donnell K."/>
            <person name="Stajich J.E."/>
            <person name="Bonito G."/>
        </authorList>
    </citation>
    <scope>NUCLEOTIDE SEQUENCE</scope>
    <source>
        <strain evidence="1">CK1249</strain>
    </source>
</reference>
<evidence type="ECO:0000313" key="1">
    <source>
        <dbReference type="EMBL" id="KAF9944410.1"/>
    </source>
</evidence>
<dbReference type="Proteomes" id="UP000738359">
    <property type="component" value="Unassembled WGS sequence"/>
</dbReference>
<dbReference type="EMBL" id="JAAAHY010002466">
    <property type="protein sequence ID" value="KAF9944410.1"/>
    <property type="molecule type" value="Genomic_DNA"/>
</dbReference>
<accession>A0A9P6LVE9</accession>
<organism evidence="1 2">
    <name type="scientific">Mortierella alpina</name>
    <name type="common">Oleaginous fungus</name>
    <name type="synonym">Mortierella renispora</name>
    <dbReference type="NCBI Taxonomy" id="64518"/>
    <lineage>
        <taxon>Eukaryota</taxon>
        <taxon>Fungi</taxon>
        <taxon>Fungi incertae sedis</taxon>
        <taxon>Mucoromycota</taxon>
        <taxon>Mortierellomycotina</taxon>
        <taxon>Mortierellomycetes</taxon>
        <taxon>Mortierellales</taxon>
        <taxon>Mortierellaceae</taxon>
        <taxon>Mortierella</taxon>
    </lineage>
</organism>
<comment type="caution">
    <text evidence="1">The sequence shown here is derived from an EMBL/GenBank/DDBJ whole genome shotgun (WGS) entry which is preliminary data.</text>
</comment>
<keyword evidence="2" id="KW-1185">Reference proteome</keyword>
<protein>
    <submittedName>
        <fullName evidence="1">Uncharacterized protein</fullName>
    </submittedName>
</protein>
<name>A0A9P6LVE9_MORAP</name>
<dbReference type="AlphaFoldDB" id="A0A9P6LVE9"/>
<dbReference type="OrthoDB" id="10399450at2759"/>
<sequence>MSSDRYLRDIAAKAVPTTFVEFSATISRTESATTNYLVAGLEIHNALFVHAETGNLALVFKMRTALDNEVQLNCRARFYGDDGTTVGSSTLDMKFNKTQTEQPHHDVITKEALQGVVKLKVELLLTCNVTLTTGALVMETVRVASDASSTPTVIQKQHIQRAFPGFFKNHQPEADVYMWPNYAPEGSLDQLVLYLNEHVIPDVPLKSFNEMYDLLEALEAELLSQHVVNQALEQMRSEDTVLTLLEVVDYRHQAAARYLKPVVLERVAAEMDAVLGALGTHLVRDTQGLVREAHIKYFTKRV</sequence>
<proteinExistence type="predicted"/>
<gene>
    <name evidence="1" type="ORF">BGZ70_004674</name>
</gene>